<dbReference type="WBParaSite" id="ACOC_0001188601-mRNA-1">
    <property type="protein sequence ID" value="ACOC_0001188601-mRNA-1"/>
    <property type="gene ID" value="ACOC_0001188601"/>
</dbReference>
<gene>
    <name evidence="3" type="ORF">ACOC_LOCUS11887</name>
</gene>
<feature type="chain" id="PRO_5043130385" evidence="2">
    <location>
        <begin position="22"/>
        <end position="86"/>
    </location>
</feature>
<sequence length="86" mass="9013">MAPPPFYAISVSVLLIKVCSRCPTFSDVAAIPCMVPEARVAKNEVDALSLDNCPSVGSPPPSAPMRHRSPSGDFAHVLSDAPPIRG</sequence>
<evidence type="ECO:0000256" key="1">
    <source>
        <dbReference type="SAM" id="MobiDB-lite"/>
    </source>
</evidence>
<reference evidence="3 4" key="2">
    <citation type="submission" date="2018-11" db="EMBL/GenBank/DDBJ databases">
        <authorList>
            <consortium name="Pathogen Informatics"/>
        </authorList>
    </citation>
    <scope>NUCLEOTIDE SEQUENCE [LARGE SCALE GENOMIC DNA]</scope>
    <source>
        <strain evidence="3 4">Costa Rica</strain>
    </source>
</reference>
<evidence type="ECO:0000313" key="4">
    <source>
        <dbReference type="Proteomes" id="UP000267027"/>
    </source>
</evidence>
<dbReference type="AlphaFoldDB" id="A0A0R3PZB8"/>
<evidence type="ECO:0000313" key="3">
    <source>
        <dbReference type="EMBL" id="VDM63472.1"/>
    </source>
</evidence>
<protein>
    <submittedName>
        <fullName evidence="5">Secreted protein</fullName>
    </submittedName>
</protein>
<organism evidence="5">
    <name type="scientific">Angiostrongylus costaricensis</name>
    <name type="common">Nematode worm</name>
    <dbReference type="NCBI Taxonomy" id="334426"/>
    <lineage>
        <taxon>Eukaryota</taxon>
        <taxon>Metazoa</taxon>
        <taxon>Ecdysozoa</taxon>
        <taxon>Nematoda</taxon>
        <taxon>Chromadorea</taxon>
        <taxon>Rhabditida</taxon>
        <taxon>Rhabditina</taxon>
        <taxon>Rhabditomorpha</taxon>
        <taxon>Strongyloidea</taxon>
        <taxon>Metastrongylidae</taxon>
        <taxon>Angiostrongylus</taxon>
    </lineage>
</organism>
<evidence type="ECO:0000256" key="2">
    <source>
        <dbReference type="SAM" id="SignalP"/>
    </source>
</evidence>
<reference evidence="5" key="1">
    <citation type="submission" date="2017-02" db="UniProtKB">
        <authorList>
            <consortium name="WormBaseParasite"/>
        </authorList>
    </citation>
    <scope>IDENTIFICATION</scope>
</reference>
<keyword evidence="2" id="KW-0732">Signal</keyword>
<proteinExistence type="predicted"/>
<dbReference type="Proteomes" id="UP000267027">
    <property type="component" value="Unassembled WGS sequence"/>
</dbReference>
<feature type="region of interest" description="Disordered" evidence="1">
    <location>
        <begin position="51"/>
        <end position="86"/>
    </location>
</feature>
<name>A0A0R3PZB8_ANGCS</name>
<keyword evidence="4" id="KW-1185">Reference proteome</keyword>
<accession>A0A0R3PZB8</accession>
<dbReference type="EMBL" id="UYYA01004818">
    <property type="protein sequence ID" value="VDM63472.1"/>
    <property type="molecule type" value="Genomic_DNA"/>
</dbReference>
<feature type="signal peptide" evidence="2">
    <location>
        <begin position="1"/>
        <end position="21"/>
    </location>
</feature>
<evidence type="ECO:0000313" key="5">
    <source>
        <dbReference type="WBParaSite" id="ACOC_0001188601-mRNA-1"/>
    </source>
</evidence>